<keyword evidence="3" id="KW-1185">Reference proteome</keyword>
<dbReference type="InterPro" id="IPR021224">
    <property type="entry name" value="DUF2690"/>
</dbReference>
<protein>
    <recommendedName>
        <fullName evidence="4">DUF2690 domain-containing protein</fullName>
    </recommendedName>
</protein>
<accession>A0A918P231</accession>
<reference evidence="2" key="2">
    <citation type="submission" date="2020-09" db="EMBL/GenBank/DDBJ databases">
        <authorList>
            <person name="Sun Q."/>
            <person name="Ohkuma M."/>
        </authorList>
    </citation>
    <scope>NUCLEOTIDE SEQUENCE</scope>
    <source>
        <strain evidence="2">JCM 4790</strain>
    </source>
</reference>
<name>A0A918P231_9ACTN</name>
<dbReference type="AlphaFoldDB" id="A0A918P231"/>
<reference evidence="2" key="1">
    <citation type="journal article" date="2014" name="Int. J. Syst. Evol. Microbiol.">
        <title>Complete genome sequence of Corynebacterium casei LMG S-19264T (=DSM 44701T), isolated from a smear-ripened cheese.</title>
        <authorList>
            <consortium name="US DOE Joint Genome Institute (JGI-PGF)"/>
            <person name="Walter F."/>
            <person name="Albersmeier A."/>
            <person name="Kalinowski J."/>
            <person name="Ruckert C."/>
        </authorList>
    </citation>
    <scope>NUCLEOTIDE SEQUENCE</scope>
    <source>
        <strain evidence="2">JCM 4790</strain>
    </source>
</reference>
<proteinExistence type="predicted"/>
<organism evidence="2 3">
    <name type="scientific">Streptomyces minutiscleroticus</name>
    <dbReference type="NCBI Taxonomy" id="68238"/>
    <lineage>
        <taxon>Bacteria</taxon>
        <taxon>Bacillati</taxon>
        <taxon>Actinomycetota</taxon>
        <taxon>Actinomycetes</taxon>
        <taxon>Kitasatosporales</taxon>
        <taxon>Streptomycetaceae</taxon>
        <taxon>Streptomyces</taxon>
    </lineage>
</organism>
<gene>
    <name evidence="2" type="ORF">GCM10010358_77330</name>
</gene>
<evidence type="ECO:0008006" key="4">
    <source>
        <dbReference type="Google" id="ProtNLM"/>
    </source>
</evidence>
<dbReference type="Proteomes" id="UP000619244">
    <property type="component" value="Unassembled WGS sequence"/>
</dbReference>
<feature type="region of interest" description="Disordered" evidence="1">
    <location>
        <begin position="28"/>
        <end position="53"/>
    </location>
</feature>
<dbReference type="Pfam" id="PF10901">
    <property type="entry name" value="DUF2690"/>
    <property type="match status" value="1"/>
</dbReference>
<dbReference type="EMBL" id="BMVU01000090">
    <property type="protein sequence ID" value="GGY13600.1"/>
    <property type="molecule type" value="Genomic_DNA"/>
</dbReference>
<sequence>MTTAGEPPERLLALWELADAEWSGRARLSRPAAQHPSVAVPTDAGSDGAVPRRPRHGRWPAIVAGAAAALAAVTAALAVPDSGAGEPTGLTASPVLDPPPACHGTTCDGMDPGRSACGLPGRADSLGPPHRTRTGTGVEIRYSSVCAAAWGRIWHARIGDVLELSVLGVRPRRVLIDSTADTDVYRFTAMIGAPDRAGLRLCFTAAGETDPECFHATP</sequence>
<evidence type="ECO:0000313" key="2">
    <source>
        <dbReference type="EMBL" id="GGY13600.1"/>
    </source>
</evidence>
<evidence type="ECO:0000256" key="1">
    <source>
        <dbReference type="SAM" id="MobiDB-lite"/>
    </source>
</evidence>
<comment type="caution">
    <text evidence="2">The sequence shown here is derived from an EMBL/GenBank/DDBJ whole genome shotgun (WGS) entry which is preliminary data.</text>
</comment>
<evidence type="ECO:0000313" key="3">
    <source>
        <dbReference type="Proteomes" id="UP000619244"/>
    </source>
</evidence>
<dbReference type="RefSeq" id="WP_190194961.1">
    <property type="nucleotide sequence ID" value="NZ_BMVU01000090.1"/>
</dbReference>